<dbReference type="CDD" id="cd07331">
    <property type="entry name" value="M48C_Oma1_like"/>
    <property type="match status" value="1"/>
</dbReference>
<organism evidence="8 9">
    <name type="scientific">Seminavis robusta</name>
    <dbReference type="NCBI Taxonomy" id="568900"/>
    <lineage>
        <taxon>Eukaryota</taxon>
        <taxon>Sar</taxon>
        <taxon>Stramenopiles</taxon>
        <taxon>Ochrophyta</taxon>
        <taxon>Bacillariophyta</taxon>
        <taxon>Bacillariophyceae</taxon>
        <taxon>Bacillariophycidae</taxon>
        <taxon>Naviculales</taxon>
        <taxon>Naviculaceae</taxon>
        <taxon>Seminavis</taxon>
    </lineage>
</organism>
<evidence type="ECO:0000313" key="8">
    <source>
        <dbReference type="EMBL" id="CAB9510436.1"/>
    </source>
</evidence>
<dbReference type="GO" id="GO:0004222">
    <property type="term" value="F:metalloendopeptidase activity"/>
    <property type="evidence" value="ECO:0007669"/>
    <property type="project" value="InterPro"/>
</dbReference>
<dbReference type="InterPro" id="IPR051156">
    <property type="entry name" value="Mito/Outer_Membr_Metalloprot"/>
</dbReference>
<evidence type="ECO:0000259" key="7">
    <source>
        <dbReference type="Pfam" id="PF01435"/>
    </source>
</evidence>
<dbReference type="Pfam" id="PF01435">
    <property type="entry name" value="Peptidase_M48"/>
    <property type="match status" value="1"/>
</dbReference>
<dbReference type="PANTHER" id="PTHR22726:SF1">
    <property type="entry name" value="METALLOENDOPEPTIDASE OMA1, MITOCHONDRIAL"/>
    <property type="match status" value="1"/>
</dbReference>
<keyword evidence="3 6" id="KW-0378">Hydrolase</keyword>
<feature type="domain" description="Peptidase M48" evidence="7">
    <location>
        <begin position="175"/>
        <end position="339"/>
    </location>
</feature>
<keyword evidence="1 6" id="KW-0645">Protease</keyword>
<dbReference type="EMBL" id="CAICTM010000435">
    <property type="protein sequence ID" value="CAB9510436.1"/>
    <property type="molecule type" value="Genomic_DNA"/>
</dbReference>
<comment type="caution">
    <text evidence="8">The sequence shown here is derived from an EMBL/GenBank/DDBJ whole genome shotgun (WGS) entry which is preliminary data.</text>
</comment>
<gene>
    <name evidence="8" type="ORF">SEMRO_436_G142580.1</name>
</gene>
<name>A0A9N8E0U7_9STRA</name>
<dbReference type="GO" id="GO:0016020">
    <property type="term" value="C:membrane"/>
    <property type="evidence" value="ECO:0007669"/>
    <property type="project" value="TreeGrafter"/>
</dbReference>
<evidence type="ECO:0000313" key="9">
    <source>
        <dbReference type="Proteomes" id="UP001153069"/>
    </source>
</evidence>
<dbReference type="GO" id="GO:0046872">
    <property type="term" value="F:metal ion binding"/>
    <property type="evidence" value="ECO:0007669"/>
    <property type="project" value="UniProtKB-KW"/>
</dbReference>
<dbReference type="GO" id="GO:0051603">
    <property type="term" value="P:proteolysis involved in protein catabolic process"/>
    <property type="evidence" value="ECO:0007669"/>
    <property type="project" value="TreeGrafter"/>
</dbReference>
<keyword evidence="4 6" id="KW-0862">Zinc</keyword>
<evidence type="ECO:0000256" key="6">
    <source>
        <dbReference type="RuleBase" id="RU003983"/>
    </source>
</evidence>
<keyword evidence="2" id="KW-0479">Metal-binding</keyword>
<comment type="cofactor">
    <cofactor evidence="6">
        <name>Zn(2+)</name>
        <dbReference type="ChEBI" id="CHEBI:29105"/>
    </cofactor>
    <text evidence="6">Binds 1 zinc ion per subunit.</text>
</comment>
<comment type="similarity">
    <text evidence="6">Belongs to the peptidase M48 family.</text>
</comment>
<reference evidence="8" key="1">
    <citation type="submission" date="2020-06" db="EMBL/GenBank/DDBJ databases">
        <authorList>
            <consortium name="Plant Systems Biology data submission"/>
        </authorList>
    </citation>
    <scope>NUCLEOTIDE SEQUENCE</scope>
    <source>
        <strain evidence="8">D6</strain>
    </source>
</reference>
<dbReference type="InterPro" id="IPR001915">
    <property type="entry name" value="Peptidase_M48"/>
</dbReference>
<dbReference type="PANTHER" id="PTHR22726">
    <property type="entry name" value="METALLOENDOPEPTIDASE OMA1"/>
    <property type="match status" value="1"/>
</dbReference>
<accession>A0A9N8E0U7</accession>
<proteinExistence type="inferred from homology"/>
<sequence>MMSLIQRRCAASVLRQSLGSARTRTASTPISLLPTRWNPLQTNNCSIATQPLNLGRSSHRTFSSGRRMASAPHRPGGPALPAYIWMTAVGTTSMIGYFYYRYLEEVPLTHRKRWIATSPQWEWQLGDQEYQKLLKQFQAKGHVLPPDHRASITVQRVGSRVAKAALKFAQEHDMAHNISKSPYTYTVVRSEMANAFVLPNNHVFVMTGLFKYIQNEDDLAAVLAHECSHNLARHAGERMSSSIVTNFLARLSLLIDPSGAIFTIFLPAAAVFRELPHSRTQETEADQIGVYLAAEACYDPRAAKRVFAAMKKGMENSAPPEFLSTHPSHESRIQHFDQWLPDAMKVYNGESDQDGELSFGGGHDRCHHVRHQMQSARKQAAHQAALREQSN</sequence>
<evidence type="ECO:0000256" key="3">
    <source>
        <dbReference type="ARBA" id="ARBA00022801"/>
    </source>
</evidence>
<dbReference type="Proteomes" id="UP001153069">
    <property type="component" value="Unassembled WGS sequence"/>
</dbReference>
<evidence type="ECO:0000256" key="4">
    <source>
        <dbReference type="ARBA" id="ARBA00022833"/>
    </source>
</evidence>
<protein>
    <submittedName>
        <fullName evidence="8">Metalloendopeptidase OMA1</fullName>
    </submittedName>
</protein>
<dbReference type="OrthoDB" id="7464992at2759"/>
<dbReference type="AlphaFoldDB" id="A0A9N8E0U7"/>
<evidence type="ECO:0000256" key="5">
    <source>
        <dbReference type="ARBA" id="ARBA00023049"/>
    </source>
</evidence>
<keyword evidence="5 6" id="KW-0482">Metalloprotease</keyword>
<keyword evidence="9" id="KW-1185">Reference proteome</keyword>
<evidence type="ECO:0000256" key="2">
    <source>
        <dbReference type="ARBA" id="ARBA00022723"/>
    </source>
</evidence>
<dbReference type="Gene3D" id="3.30.2010.10">
    <property type="entry name" value="Metalloproteases ('zincins'), catalytic domain"/>
    <property type="match status" value="1"/>
</dbReference>
<evidence type="ECO:0000256" key="1">
    <source>
        <dbReference type="ARBA" id="ARBA00022670"/>
    </source>
</evidence>